<dbReference type="SUPFAM" id="SSF52833">
    <property type="entry name" value="Thioredoxin-like"/>
    <property type="match status" value="1"/>
</dbReference>
<gene>
    <name evidence="5" type="ORF">DWW10_18290</name>
</gene>
<keyword evidence="2" id="KW-0201">Cytochrome c-type biogenesis</keyword>
<dbReference type="PANTHER" id="PTHR42852">
    <property type="entry name" value="THIOL:DISULFIDE INTERCHANGE PROTEIN DSBE"/>
    <property type="match status" value="1"/>
</dbReference>
<reference evidence="5 6" key="1">
    <citation type="submission" date="2018-08" db="EMBL/GenBank/DDBJ databases">
        <title>A genome reference for cultivated species of the human gut microbiota.</title>
        <authorList>
            <person name="Zou Y."/>
            <person name="Xue W."/>
            <person name="Luo G."/>
        </authorList>
    </citation>
    <scope>NUCLEOTIDE SEQUENCE [LARGE SCALE GENOMIC DNA]</scope>
    <source>
        <strain evidence="5 6">AF14-32</strain>
    </source>
</reference>
<dbReference type="GO" id="GO:0016491">
    <property type="term" value="F:oxidoreductase activity"/>
    <property type="evidence" value="ECO:0007669"/>
    <property type="project" value="InterPro"/>
</dbReference>
<dbReference type="EMBL" id="QRZF01000015">
    <property type="protein sequence ID" value="RGV50263.1"/>
    <property type="molecule type" value="Genomic_DNA"/>
</dbReference>
<protein>
    <submittedName>
        <fullName evidence="5">TlpA family protein disulfide reductase</fullName>
    </submittedName>
</protein>
<dbReference type="Gene3D" id="3.40.30.10">
    <property type="entry name" value="Glutaredoxin"/>
    <property type="match status" value="1"/>
</dbReference>
<evidence type="ECO:0000313" key="6">
    <source>
        <dbReference type="Proteomes" id="UP000283850"/>
    </source>
</evidence>
<dbReference type="InterPro" id="IPR017937">
    <property type="entry name" value="Thioredoxin_CS"/>
</dbReference>
<proteinExistence type="predicted"/>
<dbReference type="GO" id="GO:0030313">
    <property type="term" value="C:cell envelope"/>
    <property type="evidence" value="ECO:0007669"/>
    <property type="project" value="UniProtKB-SubCell"/>
</dbReference>
<evidence type="ECO:0000259" key="4">
    <source>
        <dbReference type="PROSITE" id="PS51352"/>
    </source>
</evidence>
<dbReference type="InterPro" id="IPR013740">
    <property type="entry name" value="Redoxin"/>
</dbReference>
<feature type="domain" description="Thioredoxin" evidence="4">
    <location>
        <begin position="255"/>
        <end position="395"/>
    </location>
</feature>
<dbReference type="InterPro" id="IPR036249">
    <property type="entry name" value="Thioredoxin-like_sf"/>
</dbReference>
<dbReference type="AlphaFoldDB" id="A0A412XYE7"/>
<dbReference type="InterPro" id="IPR013766">
    <property type="entry name" value="Thioredoxin_domain"/>
</dbReference>
<comment type="subcellular location">
    <subcellularLocation>
        <location evidence="1">Cell envelope</location>
    </subcellularLocation>
</comment>
<evidence type="ECO:0000256" key="2">
    <source>
        <dbReference type="ARBA" id="ARBA00022748"/>
    </source>
</evidence>
<dbReference type="Proteomes" id="UP000283850">
    <property type="component" value="Unassembled WGS sequence"/>
</dbReference>
<dbReference type="PROSITE" id="PS00194">
    <property type="entry name" value="THIOREDOXIN_1"/>
    <property type="match status" value="1"/>
</dbReference>
<dbReference type="PROSITE" id="PS51352">
    <property type="entry name" value="THIOREDOXIN_2"/>
    <property type="match status" value="1"/>
</dbReference>
<accession>A0A412XYE7</accession>
<dbReference type="GO" id="GO:0017004">
    <property type="term" value="P:cytochrome complex assembly"/>
    <property type="evidence" value="ECO:0007669"/>
    <property type="project" value="UniProtKB-KW"/>
</dbReference>
<keyword evidence="3" id="KW-0676">Redox-active center</keyword>
<comment type="caution">
    <text evidence="5">The sequence shown here is derived from an EMBL/GenBank/DDBJ whole genome shotgun (WGS) entry which is preliminary data.</text>
</comment>
<dbReference type="InterPro" id="IPR050553">
    <property type="entry name" value="Thioredoxin_ResA/DsbE_sf"/>
</dbReference>
<evidence type="ECO:0000256" key="1">
    <source>
        <dbReference type="ARBA" id="ARBA00004196"/>
    </source>
</evidence>
<dbReference type="RefSeq" id="WP_022391827.1">
    <property type="nucleotide sequence ID" value="NZ_QRZF01000015.1"/>
</dbReference>
<dbReference type="Pfam" id="PF08534">
    <property type="entry name" value="Redoxin"/>
    <property type="match status" value="1"/>
</dbReference>
<dbReference type="CDD" id="cd02966">
    <property type="entry name" value="TlpA_like_family"/>
    <property type="match status" value="1"/>
</dbReference>
<organism evidence="5 6">
    <name type="scientific">Bacteroides intestinalis</name>
    <dbReference type="NCBI Taxonomy" id="329854"/>
    <lineage>
        <taxon>Bacteria</taxon>
        <taxon>Pseudomonadati</taxon>
        <taxon>Bacteroidota</taxon>
        <taxon>Bacteroidia</taxon>
        <taxon>Bacteroidales</taxon>
        <taxon>Bacteroidaceae</taxon>
        <taxon>Bacteroides</taxon>
    </lineage>
</organism>
<name>A0A412XYE7_9BACE</name>
<dbReference type="PANTHER" id="PTHR42852:SF17">
    <property type="entry name" value="THIOREDOXIN-LIKE PROTEIN HI_1115"/>
    <property type="match status" value="1"/>
</dbReference>
<evidence type="ECO:0000256" key="3">
    <source>
        <dbReference type="ARBA" id="ARBA00023284"/>
    </source>
</evidence>
<evidence type="ECO:0000313" key="5">
    <source>
        <dbReference type="EMBL" id="RGV50263.1"/>
    </source>
</evidence>
<sequence length="395" mass="45724">MNKLILFPCFLFIINTINAQEGKKEYLQKVLNKIEKIESASYYNVSKTWEPGDTIPLSEFRQLINEYNNPADSTIGASYIALDPDDTKKLEFGYDGHVVSHMFHDKKGIIIDDFTTRSLPFRLVGPPFFNYTKSIIRYALNTNDNITTELKEEKDYYYLKLVINEDKQVEFFGKDYKIDNPYCLDPTSGYEIWISKSNDLPYQVRREMYHNISMNSCSDVEINKLSISDFKLSDYFPKDYEIRKVGENRAVPTSSLVGQKATAWTLKDEKEQNISLSDFKSKVLLVQFTGIGCGPCQLSIPFLNKLKSEFKTGDLDIVAIETWRRKAHALQNYIDRHHINYKLTTGTDEIVKAYQASSAPIFFILDENRVIRKMITGYSKDSTDKDIENYIKELL</sequence>